<keyword evidence="2" id="KW-0732">Signal</keyword>
<reference evidence="3 4" key="1">
    <citation type="submission" date="2016-09" db="EMBL/GenBank/DDBJ databases">
        <title>Extensive genetic diversity and differential bi-allelic expression allows diatom success in the polar Southern Ocean.</title>
        <authorList>
            <consortium name="DOE Joint Genome Institute"/>
            <person name="Mock T."/>
            <person name="Otillar R.P."/>
            <person name="Strauss J."/>
            <person name="Dupont C."/>
            <person name="Frickenhaus S."/>
            <person name="Maumus F."/>
            <person name="Mcmullan M."/>
            <person name="Sanges R."/>
            <person name="Schmutz J."/>
            <person name="Toseland A."/>
            <person name="Valas R."/>
            <person name="Veluchamy A."/>
            <person name="Ward B.J."/>
            <person name="Allen A."/>
            <person name="Barry K."/>
            <person name="Falciatore A."/>
            <person name="Ferrante M."/>
            <person name="Fortunato A.E."/>
            <person name="Gloeckner G."/>
            <person name="Gruber A."/>
            <person name="Hipkin R."/>
            <person name="Janech M."/>
            <person name="Kroth P."/>
            <person name="Leese F."/>
            <person name="Lindquist E."/>
            <person name="Lyon B.R."/>
            <person name="Martin J."/>
            <person name="Mayer C."/>
            <person name="Parker M."/>
            <person name="Quesneville H."/>
            <person name="Raymond J."/>
            <person name="Uhlig C."/>
            <person name="Valentin K.U."/>
            <person name="Worden A.Z."/>
            <person name="Armbrust E.V."/>
            <person name="Bowler C."/>
            <person name="Green B."/>
            <person name="Moulton V."/>
            <person name="Van Oosterhout C."/>
            <person name="Grigoriev I."/>
        </authorList>
    </citation>
    <scope>NUCLEOTIDE SEQUENCE [LARGE SCALE GENOMIC DNA]</scope>
    <source>
        <strain evidence="3 4">CCMP1102</strain>
    </source>
</reference>
<dbReference type="EMBL" id="KV784360">
    <property type="protein sequence ID" value="OEU14356.1"/>
    <property type="molecule type" value="Genomic_DNA"/>
</dbReference>
<proteinExistence type="predicted"/>
<feature type="region of interest" description="Disordered" evidence="1">
    <location>
        <begin position="250"/>
        <end position="272"/>
    </location>
</feature>
<evidence type="ECO:0000313" key="3">
    <source>
        <dbReference type="EMBL" id="OEU14356.1"/>
    </source>
</evidence>
<feature type="compositionally biased region" description="Acidic residues" evidence="1">
    <location>
        <begin position="262"/>
        <end position="272"/>
    </location>
</feature>
<sequence length="295" mass="33758">MILSCSISIVLLSPQQVQAEGLRSSGNRRGIVDEDELFYNSFDEIKDAVENIENKQQQQQQKQQQPSYYAYAESLKYDNIDTPDNIECLLSFHENNDDCYYNNGRVIFGTDIDINEQLIADGQCNFHPNLLHYKAECMEDIVDHDSGKSTTFNLVRSFCVENTCTICADPHDGSAFSLIDNHNHNHHDIDKVQQEEEESVRPPVFISHHGSVFGVCALDPDNNGPDFTQMYLEFSGNCLSMETCRLKKDKDNSNNNSKYDGDDIYNDDDNYAPDDVYTVEEINSYRKELNDIQLK</sequence>
<dbReference type="KEGG" id="fcy:FRACYDRAFT_240896"/>
<evidence type="ECO:0000313" key="4">
    <source>
        <dbReference type="Proteomes" id="UP000095751"/>
    </source>
</evidence>
<dbReference type="AlphaFoldDB" id="A0A1E7F875"/>
<organism evidence="3 4">
    <name type="scientific">Fragilariopsis cylindrus CCMP1102</name>
    <dbReference type="NCBI Taxonomy" id="635003"/>
    <lineage>
        <taxon>Eukaryota</taxon>
        <taxon>Sar</taxon>
        <taxon>Stramenopiles</taxon>
        <taxon>Ochrophyta</taxon>
        <taxon>Bacillariophyta</taxon>
        <taxon>Bacillariophyceae</taxon>
        <taxon>Bacillariophycidae</taxon>
        <taxon>Bacillariales</taxon>
        <taxon>Bacillariaceae</taxon>
        <taxon>Fragilariopsis</taxon>
    </lineage>
</organism>
<dbReference type="InParanoid" id="A0A1E7F875"/>
<dbReference type="Proteomes" id="UP000095751">
    <property type="component" value="Unassembled WGS sequence"/>
</dbReference>
<accession>A0A1E7F875</accession>
<feature type="signal peptide" evidence="2">
    <location>
        <begin position="1"/>
        <end position="19"/>
    </location>
</feature>
<protein>
    <submittedName>
        <fullName evidence="3">Uncharacterized protein</fullName>
    </submittedName>
</protein>
<evidence type="ECO:0000256" key="2">
    <source>
        <dbReference type="SAM" id="SignalP"/>
    </source>
</evidence>
<evidence type="ECO:0000256" key="1">
    <source>
        <dbReference type="SAM" id="MobiDB-lite"/>
    </source>
</evidence>
<keyword evidence="4" id="KW-1185">Reference proteome</keyword>
<feature type="chain" id="PRO_5009192789" evidence="2">
    <location>
        <begin position="20"/>
        <end position="295"/>
    </location>
</feature>
<gene>
    <name evidence="3" type="ORF">FRACYDRAFT_240896</name>
</gene>
<name>A0A1E7F875_9STRA</name>